<sequence length="320" mass="33286">MHSVPCASGSFSLEKKLSGPLLQVSAQGRGWADCLPMLIGAWLGGRGGGERVEGATRRGQPRGLQGSASHSSQCLSFLVPGEHRGEKGVCPPPALFFLFQESFLSGFKIERQHLSSSYIPNNQNCEEGSPIRGSGMICFLFGFSSFCPYTPFLVLEEGAGLTRPPEGFGLPCLRAGPHLDHTMGLVVALGGERAFTCVAGPGRGEPGGEGLAPAPDAWPEGAAATALLPFSQGLSSGPGTQSRQSRAGRAIVARPLPGRVTPASPTPSRQAHISGNSFGKGAWGCFLAPPPLGVGPPWSGFRHFNAGACEGDRRGSRLVT</sequence>
<keyword evidence="3" id="KW-1185">Reference proteome</keyword>
<evidence type="ECO:0000313" key="2">
    <source>
        <dbReference type="EMBL" id="CAI9163740.1"/>
    </source>
</evidence>
<dbReference type="EMBL" id="OX459957">
    <property type="protein sequence ID" value="CAI9163740.1"/>
    <property type="molecule type" value="Genomic_DNA"/>
</dbReference>
<evidence type="ECO:0000256" key="1">
    <source>
        <dbReference type="SAM" id="MobiDB-lite"/>
    </source>
</evidence>
<dbReference type="Proteomes" id="UP001176941">
    <property type="component" value="Chromosome 21"/>
</dbReference>
<feature type="region of interest" description="Disordered" evidence="1">
    <location>
        <begin position="47"/>
        <end position="68"/>
    </location>
</feature>
<protein>
    <submittedName>
        <fullName evidence="2">Uncharacterized protein</fullName>
    </submittedName>
</protein>
<proteinExistence type="predicted"/>
<gene>
    <name evidence="2" type="ORF">MRATA1EN1_LOCUS12702</name>
</gene>
<organism evidence="2 3">
    <name type="scientific">Rangifer tarandus platyrhynchus</name>
    <name type="common">Svalbard reindeer</name>
    <dbReference type="NCBI Taxonomy" id="3082113"/>
    <lineage>
        <taxon>Eukaryota</taxon>
        <taxon>Metazoa</taxon>
        <taxon>Chordata</taxon>
        <taxon>Craniata</taxon>
        <taxon>Vertebrata</taxon>
        <taxon>Euteleostomi</taxon>
        <taxon>Mammalia</taxon>
        <taxon>Eutheria</taxon>
        <taxon>Laurasiatheria</taxon>
        <taxon>Artiodactyla</taxon>
        <taxon>Ruminantia</taxon>
        <taxon>Pecora</taxon>
        <taxon>Cervidae</taxon>
        <taxon>Odocoileinae</taxon>
        <taxon>Rangifer</taxon>
    </lineage>
</organism>
<name>A0ABN8YQC3_RANTA</name>
<accession>A0ABN8YQC3</accession>
<reference evidence="2" key="1">
    <citation type="submission" date="2023-04" db="EMBL/GenBank/DDBJ databases">
        <authorList>
            <consortium name="ELIXIR-Norway"/>
        </authorList>
    </citation>
    <scope>NUCLEOTIDE SEQUENCE [LARGE SCALE GENOMIC DNA]</scope>
</reference>
<evidence type="ECO:0000313" key="3">
    <source>
        <dbReference type="Proteomes" id="UP001176941"/>
    </source>
</evidence>